<proteinExistence type="predicted"/>
<dbReference type="OrthoDB" id="9882824at2"/>
<dbReference type="RefSeq" id="WP_015641579.1">
    <property type="nucleotide sequence ID" value="NC_021219.1"/>
</dbReference>
<dbReference type="AlphaFoldDB" id="R4PMJ5"/>
<reference evidence="1 2" key="1">
    <citation type="journal article" date="2013" name="Nat. Biotechnol.">
        <title>Genome sequences of rare, uncultured bacteria obtained by differential coverage binning of multiple metagenomes.</title>
        <authorList>
            <person name="Albertsen M."/>
            <person name="Hugenholtz P."/>
            <person name="Skarshewski A."/>
            <person name="Nielsen K.L."/>
            <person name="Tyson G.W."/>
            <person name="Nielsen P.H."/>
        </authorList>
    </citation>
    <scope>NUCLEOTIDE SEQUENCE [LARGE SCALE GENOMIC DNA]</scope>
    <source>
        <strain evidence="1">TM71</strain>
    </source>
</reference>
<dbReference type="KEGG" id="saal:L336_0421"/>
<dbReference type="Proteomes" id="UP000013893">
    <property type="component" value="Chromosome"/>
</dbReference>
<dbReference type="PROSITE" id="PS51257">
    <property type="entry name" value="PROKAR_LIPOPROTEIN"/>
    <property type="match status" value="1"/>
</dbReference>
<accession>R4PMJ5</accession>
<gene>
    <name evidence="1" type="ORF">L336_0421</name>
</gene>
<evidence type="ECO:0000313" key="2">
    <source>
        <dbReference type="Proteomes" id="UP000013893"/>
    </source>
</evidence>
<sequence>MVGRINGYGVLGLVVGCVLLCSNYVSAETLQSNNYRFDESTLGAGGLNQSTSNSYAGSGAYGDIGVGESASNNYQIRVGTPTTPDPTLTIELLSTNANFGVLSPTSAATATASFSVINYTSYGYAVQLTGSAPTNGAHSISAMGTTTVSQPGIEQFGVNLVANTSPVSFGANPDNGQFGYGQVGTGAGDTTYSTPNQFHYASGDIIASAPKSSGKTIYTLSYLLNVAGITPGGQYASNQTIIVTGTY</sequence>
<protein>
    <submittedName>
        <fullName evidence="1">Uncharacterized protein</fullName>
    </submittedName>
</protein>
<dbReference type="HOGENOM" id="CLU_1122963_0_0_0"/>
<organism evidence="1 2">
    <name type="scientific">Candidatus Saccharimonas aalborgensis</name>
    <dbReference type="NCBI Taxonomy" id="1332188"/>
    <lineage>
        <taxon>Bacteria</taxon>
        <taxon>Candidatus Saccharimonadota</taxon>
        <taxon>Candidatus Saccharimonadia</taxon>
        <taxon>Candidatus Saccharimonadales</taxon>
        <taxon>Candidatus Saccharimonadaceae</taxon>
        <taxon>Candidatus Saccharimonas</taxon>
    </lineage>
</organism>
<keyword evidence="2" id="KW-1185">Reference proteome</keyword>
<name>R4PMJ5_9BACT</name>
<dbReference type="EMBL" id="CP005957">
    <property type="protein sequence ID" value="AGL62129.1"/>
    <property type="molecule type" value="Genomic_DNA"/>
</dbReference>
<dbReference type="STRING" id="1332188.L336_0421"/>
<evidence type="ECO:0000313" key="1">
    <source>
        <dbReference type="EMBL" id="AGL62129.1"/>
    </source>
</evidence>